<keyword evidence="2" id="KW-1185">Reference proteome</keyword>
<dbReference type="EMBL" id="BORT01000004">
    <property type="protein sequence ID" value="GIO46426.1"/>
    <property type="molecule type" value="Genomic_DNA"/>
</dbReference>
<dbReference type="AlphaFoldDB" id="A0A919Y958"/>
<reference evidence="1 2" key="1">
    <citation type="submission" date="2021-03" db="EMBL/GenBank/DDBJ databases">
        <title>Antimicrobial resistance genes in bacteria isolated from Japanese honey, and their potential for conferring macrolide and lincosamide resistance in the American foulbrood pathogen Paenibacillus larvae.</title>
        <authorList>
            <person name="Okamoto M."/>
            <person name="Kumagai M."/>
            <person name="Kanamori H."/>
            <person name="Takamatsu D."/>
        </authorList>
    </citation>
    <scope>NUCLEOTIDE SEQUENCE [LARGE SCALE GENOMIC DNA]</scope>
    <source>
        <strain evidence="1 2">J34TS1</strain>
    </source>
</reference>
<proteinExistence type="predicted"/>
<sequence>MKLEEDNKLVPAPKWFGSEFGSADLKGLIVDPQLTVEGRRTLPYSGKRV</sequence>
<gene>
    <name evidence="1" type="ORF">J34TS1_11910</name>
</gene>
<name>A0A919Y958_9BACL</name>
<dbReference type="RefSeq" id="WP_212977472.1">
    <property type="nucleotide sequence ID" value="NZ_AP025343.1"/>
</dbReference>
<dbReference type="Proteomes" id="UP000682811">
    <property type="component" value="Unassembled WGS sequence"/>
</dbReference>
<protein>
    <submittedName>
        <fullName evidence="1">Uncharacterized protein</fullName>
    </submittedName>
</protein>
<comment type="caution">
    <text evidence="1">The sequence shown here is derived from an EMBL/GenBank/DDBJ whole genome shotgun (WGS) entry which is preliminary data.</text>
</comment>
<accession>A0A919Y958</accession>
<organism evidence="1 2">
    <name type="scientific">Paenibacillus azoreducens</name>
    <dbReference type="NCBI Taxonomy" id="116718"/>
    <lineage>
        <taxon>Bacteria</taxon>
        <taxon>Bacillati</taxon>
        <taxon>Bacillota</taxon>
        <taxon>Bacilli</taxon>
        <taxon>Bacillales</taxon>
        <taxon>Paenibacillaceae</taxon>
        <taxon>Paenibacillus</taxon>
    </lineage>
</organism>
<evidence type="ECO:0000313" key="1">
    <source>
        <dbReference type="EMBL" id="GIO46426.1"/>
    </source>
</evidence>
<evidence type="ECO:0000313" key="2">
    <source>
        <dbReference type="Proteomes" id="UP000682811"/>
    </source>
</evidence>